<dbReference type="Proteomes" id="UP001562425">
    <property type="component" value="Unassembled WGS sequence"/>
</dbReference>
<evidence type="ECO:0000313" key="1">
    <source>
        <dbReference type="EMBL" id="KAL1374482.1"/>
    </source>
</evidence>
<sequence length="258" mass="29448">MQDPFWENLEHVISYKIPAHIKHALELSGYINPALANLTEADIPNIEADVRAVPEITNLPSDDPSLAKYWGPHFGANPSTFRFLTGERKLLLLIGQTVRDNGFACVVNYKVDRPGSPEEPPTKMMRVVQGSIADRELLKARILEYFMNRCDNFNEDEELQKLHKVGIFFEPSPTGPKGTIQCPICHSKYTIHKERSGSWKITNFLQHMKCVHKQQQQKFQLHQAICGVFVRQPPILDNTIFNHLLSPPIVISNKQTNR</sequence>
<keyword evidence="2" id="KW-1185">Reference proteome</keyword>
<name>A0ABD1CDN2_CULPP</name>
<reference evidence="1 2" key="1">
    <citation type="submission" date="2024-05" db="EMBL/GenBank/DDBJ databases">
        <title>Culex pipiens pipiens assembly and annotation.</title>
        <authorList>
            <person name="Alout H."/>
            <person name="Durand T."/>
        </authorList>
    </citation>
    <scope>NUCLEOTIDE SEQUENCE [LARGE SCALE GENOMIC DNA]</scope>
    <source>
        <strain evidence="1">HA-2024</strain>
        <tissue evidence="1">Whole body</tissue>
    </source>
</reference>
<accession>A0ABD1CDN2</accession>
<organism evidence="1 2">
    <name type="scientific">Culex pipiens pipiens</name>
    <name type="common">Northern house mosquito</name>
    <dbReference type="NCBI Taxonomy" id="38569"/>
    <lineage>
        <taxon>Eukaryota</taxon>
        <taxon>Metazoa</taxon>
        <taxon>Ecdysozoa</taxon>
        <taxon>Arthropoda</taxon>
        <taxon>Hexapoda</taxon>
        <taxon>Insecta</taxon>
        <taxon>Pterygota</taxon>
        <taxon>Neoptera</taxon>
        <taxon>Endopterygota</taxon>
        <taxon>Diptera</taxon>
        <taxon>Nematocera</taxon>
        <taxon>Culicoidea</taxon>
        <taxon>Culicidae</taxon>
        <taxon>Culicinae</taxon>
        <taxon>Culicini</taxon>
        <taxon>Culex</taxon>
        <taxon>Culex</taxon>
    </lineage>
</organism>
<evidence type="ECO:0000313" key="2">
    <source>
        <dbReference type="Proteomes" id="UP001562425"/>
    </source>
</evidence>
<proteinExistence type="predicted"/>
<comment type="caution">
    <text evidence="1">The sequence shown here is derived from an EMBL/GenBank/DDBJ whole genome shotgun (WGS) entry which is preliminary data.</text>
</comment>
<protein>
    <submittedName>
        <fullName evidence="1">Uncharacterized protein</fullName>
    </submittedName>
</protein>
<dbReference type="EMBL" id="JBEHCU010013319">
    <property type="protein sequence ID" value="KAL1374482.1"/>
    <property type="molecule type" value="Genomic_DNA"/>
</dbReference>
<dbReference type="AlphaFoldDB" id="A0ABD1CDN2"/>
<gene>
    <name evidence="1" type="ORF">pipiens_018068</name>
</gene>